<dbReference type="Proteomes" id="UP000248749">
    <property type="component" value="Unassembled WGS sequence"/>
</dbReference>
<evidence type="ECO:0000313" key="4">
    <source>
        <dbReference type="EMBL" id="PZG02509.1"/>
    </source>
</evidence>
<dbReference type="GO" id="GO:0000160">
    <property type="term" value="P:phosphorelay signal transduction system"/>
    <property type="evidence" value="ECO:0007669"/>
    <property type="project" value="InterPro"/>
</dbReference>
<keyword evidence="5" id="KW-1185">Reference proteome</keyword>
<gene>
    <name evidence="4" type="ORF">C1I99_01975</name>
</gene>
<feature type="modified residue" description="4-aspartylphosphate" evidence="2">
    <location>
        <position position="77"/>
    </location>
</feature>
<dbReference type="SMART" id="SM00448">
    <property type="entry name" value="REC"/>
    <property type="match status" value="1"/>
</dbReference>
<dbReference type="Gene3D" id="3.40.50.2300">
    <property type="match status" value="1"/>
</dbReference>
<dbReference type="PANTHER" id="PTHR44591">
    <property type="entry name" value="STRESS RESPONSE REGULATOR PROTEIN 1"/>
    <property type="match status" value="1"/>
</dbReference>
<organism evidence="4 5">
    <name type="scientific">Micromonospora deserti</name>
    <dbReference type="NCBI Taxonomy" id="2070366"/>
    <lineage>
        <taxon>Bacteria</taxon>
        <taxon>Bacillati</taxon>
        <taxon>Actinomycetota</taxon>
        <taxon>Actinomycetes</taxon>
        <taxon>Micromonosporales</taxon>
        <taxon>Micromonosporaceae</taxon>
        <taxon>Micromonospora</taxon>
    </lineage>
</organism>
<dbReference type="InterPro" id="IPR011006">
    <property type="entry name" value="CheY-like_superfamily"/>
</dbReference>
<comment type="caution">
    <text evidence="4">The sequence shown here is derived from an EMBL/GenBank/DDBJ whole genome shotgun (WGS) entry which is preliminary data.</text>
</comment>
<evidence type="ECO:0000313" key="5">
    <source>
        <dbReference type="Proteomes" id="UP000248749"/>
    </source>
</evidence>
<dbReference type="PANTHER" id="PTHR44591:SF3">
    <property type="entry name" value="RESPONSE REGULATORY DOMAIN-CONTAINING PROTEIN"/>
    <property type="match status" value="1"/>
</dbReference>
<protein>
    <recommendedName>
        <fullName evidence="3">Response regulatory domain-containing protein</fullName>
    </recommendedName>
</protein>
<accession>A0A2W2DF28</accession>
<evidence type="ECO:0000256" key="2">
    <source>
        <dbReference type="PROSITE-ProRule" id="PRU00169"/>
    </source>
</evidence>
<proteinExistence type="predicted"/>
<feature type="domain" description="Response regulatory" evidence="3">
    <location>
        <begin position="28"/>
        <end position="142"/>
    </location>
</feature>
<dbReference type="CDD" id="cd17574">
    <property type="entry name" value="REC_OmpR"/>
    <property type="match status" value="1"/>
</dbReference>
<dbReference type="InterPro" id="IPR050595">
    <property type="entry name" value="Bact_response_regulator"/>
</dbReference>
<dbReference type="Pfam" id="PF00072">
    <property type="entry name" value="Response_reg"/>
    <property type="match status" value="1"/>
</dbReference>
<dbReference type="InterPro" id="IPR001789">
    <property type="entry name" value="Sig_transdc_resp-reg_receiver"/>
</dbReference>
<dbReference type="PROSITE" id="PS50110">
    <property type="entry name" value="RESPONSE_REGULATORY"/>
    <property type="match status" value="1"/>
</dbReference>
<evidence type="ECO:0000259" key="3">
    <source>
        <dbReference type="PROSITE" id="PS50110"/>
    </source>
</evidence>
<sequence>MRSSFHWRLILVSWAATHAEPVAGERGVVLVVEDDRKLARIVVRMLERAGYRCVTGASADQALRAVDEHHPDAIVLDVMIPGPTGIEVCRHLRADGWVGGVIMISARSSPADRATATAAGADAFLGKPFPLAQLVSTVDNVVRPH</sequence>
<reference evidence="4 5" key="1">
    <citation type="submission" date="2018-01" db="EMBL/GenBank/DDBJ databases">
        <title>Draft genome sequence of Salinispora sp. 13K206.</title>
        <authorList>
            <person name="Sahin N."/>
            <person name="Saygin H."/>
            <person name="Ay H."/>
        </authorList>
    </citation>
    <scope>NUCLEOTIDE SEQUENCE [LARGE SCALE GENOMIC DNA]</scope>
    <source>
        <strain evidence="4 5">13K206</strain>
    </source>
</reference>
<dbReference type="SUPFAM" id="SSF52172">
    <property type="entry name" value="CheY-like"/>
    <property type="match status" value="1"/>
</dbReference>
<evidence type="ECO:0000256" key="1">
    <source>
        <dbReference type="ARBA" id="ARBA00022553"/>
    </source>
</evidence>
<dbReference type="AlphaFoldDB" id="A0A2W2DF28"/>
<dbReference type="EMBL" id="POUB01000007">
    <property type="protein sequence ID" value="PZG02509.1"/>
    <property type="molecule type" value="Genomic_DNA"/>
</dbReference>
<name>A0A2W2DF28_9ACTN</name>
<keyword evidence="1 2" id="KW-0597">Phosphoprotein</keyword>